<gene>
    <name evidence="1" type="ORF">ROLI_013580</name>
</gene>
<keyword evidence="2" id="KW-1185">Reference proteome</keyword>
<dbReference type="RefSeq" id="WP_187431195.1">
    <property type="nucleotide sequence ID" value="NZ_CP143423.1"/>
</dbReference>
<dbReference type="EMBL" id="CP143423">
    <property type="protein sequence ID" value="WVX48278.1"/>
    <property type="molecule type" value="Genomic_DNA"/>
</dbReference>
<reference evidence="1 2" key="1">
    <citation type="submission" date="2015-07" db="EMBL/GenBank/DDBJ databases">
        <authorList>
            <person name="Voget S."/>
            <person name="Dogs M."/>
            <person name="Brinkhoff T.H."/>
            <person name="Daniel R."/>
        </authorList>
    </citation>
    <scope>NUCLEOTIDE SEQUENCE [LARGE SCALE GENOMIC DNA]</scope>
    <source>
        <strain evidence="1 2">B14</strain>
    </source>
</reference>
<evidence type="ECO:0000313" key="1">
    <source>
        <dbReference type="EMBL" id="WVX48278.1"/>
    </source>
</evidence>
<sequence length="319" mass="35792">MAPRLFLLSAFFVLLSIFAYAQNYTTLSISRSIPGEFGASDVTNALRLFDGEGDLLEISRGVIMQGIAGFASSSGEAVPPAQVSVNRNRTWYFFGVDSYCIKIGNADCAEVSIPPENFERLLEFVQNHRLIAFSLPGNARDGRVEFVRRALTRAGLVPTSFYPLEIYYGREARVDWIAQELDNEYFASMFRLVDFDTPPFVSNREGDTAEILRNRINTQLGHTQEPAGRIVDNTWLNADLESFFVMQALNGELVCSGLPARFTWRLVEGQRNAFITRVQYAAEPTSQSSLLYRAHQVFCITAVLRRLQSDNPNSLSAVR</sequence>
<dbReference type="Proteomes" id="UP001318682">
    <property type="component" value="Chromosome"/>
</dbReference>
<protein>
    <submittedName>
        <fullName evidence="1">Uncharacterized protein</fullName>
    </submittedName>
</protein>
<name>A0ABZ2BS83_9RHOB</name>
<reference evidence="2" key="2">
    <citation type="submission" date="2024-01" db="EMBL/GenBank/DDBJ databases">
        <title>Roseobacter fucihabitans sp. nov., isolated from the brown alga Fucus spiralis.</title>
        <authorList>
            <person name="Hahnke S."/>
            <person name="Berger M."/>
            <person name="Schlingloff A."/>
            <person name="Athale I."/>
            <person name="Neumann-Schaal M."/>
            <person name="Adenaya A."/>
            <person name="Poehlein A."/>
            <person name="Daniel R."/>
            <person name="Pertersen J."/>
            <person name="Brinkhoff T."/>
        </authorList>
    </citation>
    <scope>NUCLEOTIDE SEQUENCE [LARGE SCALE GENOMIC DNA]</scope>
    <source>
        <strain evidence="2">B14</strain>
    </source>
</reference>
<accession>A0ABZ2BS83</accession>
<proteinExistence type="predicted"/>
<organism evidence="1 2">
    <name type="scientific">Roseobacter fucihabitans</name>
    <dbReference type="NCBI Taxonomy" id="1537242"/>
    <lineage>
        <taxon>Bacteria</taxon>
        <taxon>Pseudomonadati</taxon>
        <taxon>Pseudomonadota</taxon>
        <taxon>Alphaproteobacteria</taxon>
        <taxon>Rhodobacterales</taxon>
        <taxon>Roseobacteraceae</taxon>
        <taxon>Roseobacter</taxon>
    </lineage>
</organism>
<evidence type="ECO:0000313" key="2">
    <source>
        <dbReference type="Proteomes" id="UP001318682"/>
    </source>
</evidence>